<dbReference type="InterPro" id="IPR032710">
    <property type="entry name" value="NTF2-like_dom_sf"/>
</dbReference>
<comment type="caution">
    <text evidence="1">The sequence shown here is derived from an EMBL/GenBank/DDBJ whole genome shotgun (WGS) entry which is preliminary data.</text>
</comment>
<sequence>MSQTSENTEIVRKFVEQAFNNGDLGAADEYIAADFVRHDPAAEDIRGRDEYKEFIEMNRDAFPDYHENIESIIAQDDTVMYRWKLHGTQKGEIMGVEPTGNEVEVTGMIEMRLEDGEITELWGDFDALGMLEQLDAIPEQVAE</sequence>
<dbReference type="Pfam" id="PF07366">
    <property type="entry name" value="SnoaL"/>
    <property type="match status" value="1"/>
</dbReference>
<dbReference type="GeneID" id="76199265"/>
<dbReference type="Gene3D" id="3.10.450.50">
    <property type="match status" value="1"/>
</dbReference>
<dbReference type="EMBL" id="JBHTAX010000001">
    <property type="protein sequence ID" value="MFC7189707.1"/>
    <property type="molecule type" value="Genomic_DNA"/>
</dbReference>
<reference evidence="1 2" key="1">
    <citation type="journal article" date="2019" name="Int. J. Syst. Evol. Microbiol.">
        <title>The Global Catalogue of Microorganisms (GCM) 10K type strain sequencing project: providing services to taxonomists for standard genome sequencing and annotation.</title>
        <authorList>
            <consortium name="The Broad Institute Genomics Platform"/>
            <consortium name="The Broad Institute Genome Sequencing Center for Infectious Disease"/>
            <person name="Wu L."/>
            <person name="Ma J."/>
        </authorList>
    </citation>
    <scope>NUCLEOTIDE SEQUENCE [LARGE SCALE GENOMIC DNA]</scope>
    <source>
        <strain evidence="1 2">RDMS1</strain>
    </source>
</reference>
<keyword evidence="2" id="KW-1185">Reference proteome</keyword>
<dbReference type="RefSeq" id="WP_248905877.1">
    <property type="nucleotide sequence ID" value="NZ_CP109979.1"/>
</dbReference>
<dbReference type="Proteomes" id="UP001596417">
    <property type="component" value="Unassembled WGS sequence"/>
</dbReference>
<dbReference type="AlphaFoldDB" id="A0ABD5YPH1"/>
<accession>A0ABD5YPH1</accession>
<dbReference type="PANTHER" id="PTHR38436:SF1">
    <property type="entry name" value="ESTER CYCLASE"/>
    <property type="match status" value="1"/>
</dbReference>
<evidence type="ECO:0000313" key="1">
    <source>
        <dbReference type="EMBL" id="MFC7189707.1"/>
    </source>
</evidence>
<organism evidence="1 2">
    <name type="scientific">Halocatena marina</name>
    <dbReference type="NCBI Taxonomy" id="2934937"/>
    <lineage>
        <taxon>Archaea</taxon>
        <taxon>Methanobacteriati</taxon>
        <taxon>Methanobacteriota</taxon>
        <taxon>Stenosarchaea group</taxon>
        <taxon>Halobacteria</taxon>
        <taxon>Halobacteriales</taxon>
        <taxon>Natronomonadaceae</taxon>
        <taxon>Halocatena</taxon>
    </lineage>
</organism>
<proteinExistence type="predicted"/>
<dbReference type="SUPFAM" id="SSF54427">
    <property type="entry name" value="NTF2-like"/>
    <property type="match status" value="1"/>
</dbReference>
<protein>
    <submittedName>
        <fullName evidence="1">Ester cyclase</fullName>
    </submittedName>
</protein>
<name>A0ABD5YPH1_9EURY</name>
<dbReference type="PANTHER" id="PTHR38436">
    <property type="entry name" value="POLYKETIDE CYCLASE SNOAL-LIKE DOMAIN"/>
    <property type="match status" value="1"/>
</dbReference>
<gene>
    <name evidence="1" type="ORF">ACFQL7_07445</name>
</gene>
<dbReference type="InterPro" id="IPR009959">
    <property type="entry name" value="Cyclase_SnoaL-like"/>
</dbReference>
<evidence type="ECO:0000313" key="2">
    <source>
        <dbReference type="Proteomes" id="UP001596417"/>
    </source>
</evidence>